<dbReference type="EMBL" id="CP081295">
    <property type="protein sequence ID" value="QZD90348.1"/>
    <property type="molecule type" value="Genomic_DNA"/>
</dbReference>
<evidence type="ECO:0000313" key="3">
    <source>
        <dbReference type="Proteomes" id="UP000824281"/>
    </source>
</evidence>
<dbReference type="Proteomes" id="UP000824281">
    <property type="component" value="Chromosome"/>
</dbReference>
<reference evidence="2 3" key="1">
    <citation type="submission" date="2021-08" db="EMBL/GenBank/DDBJ databases">
        <title>Comparative Genomics Analysis of the Genus Qipengyuania Reveals Extensive Genetic Diversity and Metabolic Versatility, Including the Description of Fifteen Novel Species.</title>
        <authorList>
            <person name="Liu Y."/>
        </authorList>
    </citation>
    <scope>NUCLEOTIDE SEQUENCE [LARGE SCALE GENOMIC DNA]</scope>
    <source>
        <strain evidence="2 3">1NDH13</strain>
    </source>
</reference>
<proteinExistence type="predicted"/>
<feature type="transmembrane region" description="Helical" evidence="1">
    <location>
        <begin position="29"/>
        <end position="51"/>
    </location>
</feature>
<keyword evidence="3" id="KW-1185">Reference proteome</keyword>
<name>A0ABX8ZT52_9SPHN</name>
<gene>
    <name evidence="2" type="ORF">K3148_02795</name>
</gene>
<keyword evidence="1" id="KW-0812">Transmembrane</keyword>
<keyword evidence="1" id="KW-0472">Membrane</keyword>
<protein>
    <submittedName>
        <fullName evidence="2">Uncharacterized protein</fullName>
    </submittedName>
</protein>
<accession>A0ABX8ZT52</accession>
<evidence type="ECO:0000256" key="1">
    <source>
        <dbReference type="SAM" id="Phobius"/>
    </source>
</evidence>
<dbReference type="RefSeq" id="WP_221425819.1">
    <property type="nucleotide sequence ID" value="NZ_CP081295.1"/>
</dbReference>
<sequence length="170" mass="18942">MRSLLAIAVGIGLVAAGFGYIRDIDTMPMVMKVIFVLFGGVLIYAGLYHLWLRIQRRRAYTGGRERQGTARLLKPLDEDDALAFVLFANSHSEWLMSVDRGSIRQIESGLGEGLPARAYLGNDDRIYGLDIGSTKALPISVGTPYGGKLKERVDWAERKKAEWAARKRED</sequence>
<evidence type="ECO:0000313" key="2">
    <source>
        <dbReference type="EMBL" id="QZD90348.1"/>
    </source>
</evidence>
<organism evidence="2 3">
    <name type="scientific">Qipengyuania aurantiaca</name>
    <dbReference type="NCBI Taxonomy" id="2867233"/>
    <lineage>
        <taxon>Bacteria</taxon>
        <taxon>Pseudomonadati</taxon>
        <taxon>Pseudomonadota</taxon>
        <taxon>Alphaproteobacteria</taxon>
        <taxon>Sphingomonadales</taxon>
        <taxon>Erythrobacteraceae</taxon>
        <taxon>Qipengyuania</taxon>
    </lineage>
</organism>
<keyword evidence="1" id="KW-1133">Transmembrane helix</keyword>